<keyword evidence="1" id="KW-0175">Coiled coil</keyword>
<dbReference type="Proteomes" id="UP001151760">
    <property type="component" value="Unassembled WGS sequence"/>
</dbReference>
<organism evidence="2 3">
    <name type="scientific">Tanacetum coccineum</name>
    <dbReference type="NCBI Taxonomy" id="301880"/>
    <lineage>
        <taxon>Eukaryota</taxon>
        <taxon>Viridiplantae</taxon>
        <taxon>Streptophyta</taxon>
        <taxon>Embryophyta</taxon>
        <taxon>Tracheophyta</taxon>
        <taxon>Spermatophyta</taxon>
        <taxon>Magnoliopsida</taxon>
        <taxon>eudicotyledons</taxon>
        <taxon>Gunneridae</taxon>
        <taxon>Pentapetalae</taxon>
        <taxon>asterids</taxon>
        <taxon>campanulids</taxon>
        <taxon>Asterales</taxon>
        <taxon>Asteraceae</taxon>
        <taxon>Asteroideae</taxon>
        <taxon>Anthemideae</taxon>
        <taxon>Anthemidinae</taxon>
        <taxon>Tanacetum</taxon>
    </lineage>
</organism>
<comment type="caution">
    <text evidence="2">The sequence shown here is derived from an EMBL/GenBank/DDBJ whole genome shotgun (WGS) entry which is preliminary data.</text>
</comment>
<sequence>MLAPNLSSSYNGRPSFVNPKYLKKTQSEKPCLYKMPYDKDDLANIFAPNCDETLILEEESRSKLDKEFIKKALKQEMFEDLEYVQSLEKEVGELESEKAKVSNEYDLLLQECLSKDTMCAILHYFDNIDEQIEMLVPSCFVIFDLEPLSLYFDFVFTSEIFKSLSFSLDCLCHLAILCLDQYAHTLHHLESLLTISLDRLDYLEGSS</sequence>
<evidence type="ECO:0000313" key="2">
    <source>
        <dbReference type="EMBL" id="GJS61188.1"/>
    </source>
</evidence>
<evidence type="ECO:0000256" key="1">
    <source>
        <dbReference type="SAM" id="Coils"/>
    </source>
</evidence>
<name>A0ABQ4X7Y8_9ASTR</name>
<reference evidence="2" key="1">
    <citation type="journal article" date="2022" name="Int. J. Mol. Sci.">
        <title>Draft Genome of Tanacetum Coccineum: Genomic Comparison of Closely Related Tanacetum-Family Plants.</title>
        <authorList>
            <person name="Yamashiro T."/>
            <person name="Shiraishi A."/>
            <person name="Nakayama K."/>
            <person name="Satake H."/>
        </authorList>
    </citation>
    <scope>NUCLEOTIDE SEQUENCE</scope>
</reference>
<proteinExistence type="predicted"/>
<accession>A0ABQ4X7Y8</accession>
<feature type="coiled-coil region" evidence="1">
    <location>
        <begin position="84"/>
        <end position="111"/>
    </location>
</feature>
<gene>
    <name evidence="2" type="ORF">Tco_0655972</name>
</gene>
<protein>
    <submittedName>
        <fullName evidence="2">Uncharacterized protein</fullName>
    </submittedName>
</protein>
<evidence type="ECO:0000313" key="3">
    <source>
        <dbReference type="Proteomes" id="UP001151760"/>
    </source>
</evidence>
<keyword evidence="3" id="KW-1185">Reference proteome</keyword>
<dbReference type="EMBL" id="BQNB010009272">
    <property type="protein sequence ID" value="GJS61188.1"/>
    <property type="molecule type" value="Genomic_DNA"/>
</dbReference>
<reference evidence="2" key="2">
    <citation type="submission" date="2022-01" db="EMBL/GenBank/DDBJ databases">
        <authorList>
            <person name="Yamashiro T."/>
            <person name="Shiraishi A."/>
            <person name="Satake H."/>
            <person name="Nakayama K."/>
        </authorList>
    </citation>
    <scope>NUCLEOTIDE SEQUENCE</scope>
</reference>